<proteinExistence type="predicted"/>
<reference evidence="1 2" key="1">
    <citation type="submission" date="2019-05" db="EMBL/GenBank/DDBJ databases">
        <title>Mikania micrantha, genome provides insights into the molecular mechanism of rapid growth.</title>
        <authorList>
            <person name="Liu B."/>
        </authorList>
    </citation>
    <scope>NUCLEOTIDE SEQUENCE [LARGE SCALE GENOMIC DNA]</scope>
    <source>
        <strain evidence="1">NLD-2019</strain>
        <tissue evidence="1">Leaf</tissue>
    </source>
</reference>
<gene>
    <name evidence="1" type="ORF">E3N88_13711</name>
</gene>
<sequence>MEKLRQRHRVEKQRSAAFSGERFISTWFYYEAMENGSNIEPGSLNSGPGILVKPLTAEKFEALAPKSTKRSFVGFGSNPQSPGYERDLLLDFEVERLSGYGVQLDSFENPRWSGEEDGKDLTILPLM</sequence>
<evidence type="ECO:0000313" key="2">
    <source>
        <dbReference type="Proteomes" id="UP000326396"/>
    </source>
</evidence>
<dbReference type="Proteomes" id="UP000326396">
    <property type="component" value="Linkage Group LG15"/>
</dbReference>
<dbReference type="EMBL" id="SZYD01000007">
    <property type="protein sequence ID" value="KAD5802351.1"/>
    <property type="molecule type" value="Genomic_DNA"/>
</dbReference>
<protein>
    <submittedName>
        <fullName evidence="1">Uncharacterized protein</fullName>
    </submittedName>
</protein>
<accession>A0A5N6P120</accession>
<organism evidence="1 2">
    <name type="scientific">Mikania micrantha</name>
    <name type="common">bitter vine</name>
    <dbReference type="NCBI Taxonomy" id="192012"/>
    <lineage>
        <taxon>Eukaryota</taxon>
        <taxon>Viridiplantae</taxon>
        <taxon>Streptophyta</taxon>
        <taxon>Embryophyta</taxon>
        <taxon>Tracheophyta</taxon>
        <taxon>Spermatophyta</taxon>
        <taxon>Magnoliopsida</taxon>
        <taxon>eudicotyledons</taxon>
        <taxon>Gunneridae</taxon>
        <taxon>Pentapetalae</taxon>
        <taxon>asterids</taxon>
        <taxon>campanulids</taxon>
        <taxon>Asterales</taxon>
        <taxon>Asteraceae</taxon>
        <taxon>Asteroideae</taxon>
        <taxon>Heliantheae alliance</taxon>
        <taxon>Eupatorieae</taxon>
        <taxon>Mikania</taxon>
    </lineage>
</organism>
<comment type="caution">
    <text evidence="1">The sequence shown here is derived from an EMBL/GenBank/DDBJ whole genome shotgun (WGS) entry which is preliminary data.</text>
</comment>
<name>A0A5N6P120_9ASTR</name>
<dbReference type="AlphaFoldDB" id="A0A5N6P120"/>
<keyword evidence="2" id="KW-1185">Reference proteome</keyword>
<evidence type="ECO:0000313" key="1">
    <source>
        <dbReference type="EMBL" id="KAD5802351.1"/>
    </source>
</evidence>
<dbReference type="OrthoDB" id="1901794at2759"/>